<dbReference type="AlphaFoldDB" id="A0AAU9TE21"/>
<evidence type="ECO:0008006" key="4">
    <source>
        <dbReference type="Google" id="ProtNLM"/>
    </source>
</evidence>
<evidence type="ECO:0000313" key="2">
    <source>
        <dbReference type="EMBL" id="CAH2083812.1"/>
    </source>
</evidence>
<proteinExistence type="predicted"/>
<feature type="compositionally biased region" description="Low complexity" evidence="1">
    <location>
        <begin position="287"/>
        <end position="296"/>
    </location>
</feature>
<reference evidence="2" key="1">
    <citation type="submission" date="2022-03" db="EMBL/GenBank/DDBJ databases">
        <authorList>
            <person name="Tunstrom K."/>
        </authorList>
    </citation>
    <scope>NUCLEOTIDE SEQUENCE</scope>
</reference>
<gene>
    <name evidence="2" type="ORF">EEDITHA_LOCUS442</name>
</gene>
<organism evidence="2 3">
    <name type="scientific">Euphydryas editha</name>
    <name type="common">Edith's checkerspot</name>
    <dbReference type="NCBI Taxonomy" id="104508"/>
    <lineage>
        <taxon>Eukaryota</taxon>
        <taxon>Metazoa</taxon>
        <taxon>Ecdysozoa</taxon>
        <taxon>Arthropoda</taxon>
        <taxon>Hexapoda</taxon>
        <taxon>Insecta</taxon>
        <taxon>Pterygota</taxon>
        <taxon>Neoptera</taxon>
        <taxon>Endopterygota</taxon>
        <taxon>Lepidoptera</taxon>
        <taxon>Glossata</taxon>
        <taxon>Ditrysia</taxon>
        <taxon>Papilionoidea</taxon>
        <taxon>Nymphalidae</taxon>
        <taxon>Nymphalinae</taxon>
        <taxon>Euphydryas</taxon>
    </lineage>
</organism>
<evidence type="ECO:0000313" key="3">
    <source>
        <dbReference type="Proteomes" id="UP001153954"/>
    </source>
</evidence>
<feature type="region of interest" description="Disordered" evidence="1">
    <location>
        <begin position="196"/>
        <end position="215"/>
    </location>
</feature>
<feature type="region of interest" description="Disordered" evidence="1">
    <location>
        <begin position="318"/>
        <end position="343"/>
    </location>
</feature>
<dbReference type="EMBL" id="CAKOGL010000001">
    <property type="protein sequence ID" value="CAH2083812.1"/>
    <property type="molecule type" value="Genomic_DNA"/>
</dbReference>
<feature type="compositionally biased region" description="Basic and acidic residues" evidence="1">
    <location>
        <begin position="1"/>
        <end position="11"/>
    </location>
</feature>
<accession>A0AAU9TE21</accession>
<feature type="region of interest" description="Disordered" evidence="1">
    <location>
        <begin position="1"/>
        <end position="77"/>
    </location>
</feature>
<dbReference type="Proteomes" id="UP001153954">
    <property type="component" value="Unassembled WGS sequence"/>
</dbReference>
<evidence type="ECO:0000256" key="1">
    <source>
        <dbReference type="SAM" id="MobiDB-lite"/>
    </source>
</evidence>
<feature type="compositionally biased region" description="Polar residues" evidence="1">
    <location>
        <begin position="29"/>
        <end position="42"/>
    </location>
</feature>
<keyword evidence="3" id="KW-1185">Reference proteome</keyword>
<name>A0AAU9TE21_EUPED</name>
<comment type="caution">
    <text evidence="2">The sequence shown here is derived from an EMBL/GenBank/DDBJ whole genome shotgun (WGS) entry which is preliminary data.</text>
</comment>
<feature type="compositionally biased region" description="Polar residues" evidence="1">
    <location>
        <begin position="12"/>
        <end position="22"/>
    </location>
</feature>
<protein>
    <recommendedName>
        <fullName evidence="4">Gag-like protein</fullName>
    </recommendedName>
</protein>
<sequence length="648" mass="70971">MESLLSKENEKQSNNLEMTTENIGVDTDVNVQSDDSAGSISTDGRPPKPHKRPRPKSFSPPCGSERGMLTRARKRGLATRRREDLLVAEEEIAEQARAAEQSRKALGLDLGDSRTADALNKQALQDVDLILKVADRSRNLKRTFVHVIKEAAGSIKAVVEALHTRTAAEEVAKLQAENSRLEKQIAALRSELSELKEMTRSSAQTSSPAQPPRTDADVLEEFKASLLSSVDCMMNARLAGIEERLLPAKTLRPPLAADKKRKVAQKASAPTPAPRTFRAQDKTPQPSASSTAAKTTLACPNDGGDWVTVVRKKKKAKSYADAAAAPAPKKPQPQRTKKSRKPKLIAPRTPAVLITLQSEAESKGVTYCQVMQRASEKVSLVDLGFKDGVKIRRAATGARLLELPKGQDPAAVDRLTQELRKALDGVANVVQPTKYVSIRVTGLDDSVTKEMAAAAIAKAGNCQADLVKAGNIGAGPGGMGTVVVRCPVATAKALAEAGRLLVGWSSAKVQILEQRRLRCYKCMIIKETYFTLQWRSTLSESVEVRLTLGRFIGWCCSERCKKRLPREIRITISSSLIYQDSRGNPWFPQWSQHLTCACCREENSRLRHANVQHYAYTNSSEHTCFSCLLINILMSKIGPIVLEKIVPF</sequence>
<feature type="region of interest" description="Disordered" evidence="1">
    <location>
        <begin position="252"/>
        <end position="297"/>
    </location>
</feature>